<protein>
    <submittedName>
        <fullName evidence="10">Unannotated protein</fullName>
    </submittedName>
</protein>
<dbReference type="NCBIfam" id="NF004321">
    <property type="entry name" value="PRK05715.1-3"/>
    <property type="match status" value="1"/>
</dbReference>
<evidence type="ECO:0000256" key="3">
    <source>
        <dbReference type="ARBA" id="ARBA00022448"/>
    </source>
</evidence>
<dbReference type="PANTHER" id="PTHR11434:SF21">
    <property type="entry name" value="NADH DEHYDROGENASE SUBUNIT 4L-RELATED"/>
    <property type="match status" value="1"/>
</dbReference>
<keyword evidence="3" id="KW-0813">Transport</keyword>
<accession>A0A6J6B0H8</accession>
<keyword evidence="5" id="KW-1278">Translocase</keyword>
<evidence type="ECO:0000256" key="2">
    <source>
        <dbReference type="ARBA" id="ARBA00010519"/>
    </source>
</evidence>
<evidence type="ECO:0000313" key="10">
    <source>
        <dbReference type="EMBL" id="CAB4532254.1"/>
    </source>
</evidence>
<organism evidence="10">
    <name type="scientific">freshwater metagenome</name>
    <dbReference type="NCBI Taxonomy" id="449393"/>
    <lineage>
        <taxon>unclassified sequences</taxon>
        <taxon>metagenomes</taxon>
        <taxon>ecological metagenomes</taxon>
    </lineage>
</organism>
<feature type="transmembrane region" description="Helical" evidence="9">
    <location>
        <begin position="67"/>
        <end position="89"/>
    </location>
</feature>
<evidence type="ECO:0000256" key="5">
    <source>
        <dbReference type="ARBA" id="ARBA00022967"/>
    </source>
</evidence>
<evidence type="ECO:0000256" key="6">
    <source>
        <dbReference type="ARBA" id="ARBA00022989"/>
    </source>
</evidence>
<dbReference type="InterPro" id="IPR039428">
    <property type="entry name" value="NUOK/Mnh_C1-like"/>
</dbReference>
<dbReference type="AlphaFoldDB" id="A0A6J6B0H8"/>
<keyword evidence="4 9" id="KW-0812">Transmembrane</keyword>
<name>A0A6J6B0H8_9ZZZZ</name>
<dbReference type="GO" id="GO:0030964">
    <property type="term" value="C:NADH dehydrogenase complex"/>
    <property type="evidence" value="ECO:0007669"/>
    <property type="project" value="TreeGrafter"/>
</dbReference>
<dbReference type="NCBIfam" id="NF004320">
    <property type="entry name" value="PRK05715.1-2"/>
    <property type="match status" value="1"/>
</dbReference>
<sequence>MIAFSLAPTASWYLVLSAVLFGIGTFGVLVRRNPLVMFMCIELMLNAVNLSFVTLARQLNDINGQTIVFFVMVVAAAEVVVGLGIIVAIMRNRNSMTADDLTELKG</sequence>
<feature type="transmembrane region" description="Helical" evidence="9">
    <location>
        <begin position="12"/>
        <end position="30"/>
    </location>
</feature>
<dbReference type="Gene3D" id="1.10.287.3510">
    <property type="match status" value="1"/>
</dbReference>
<evidence type="ECO:0000256" key="7">
    <source>
        <dbReference type="ARBA" id="ARBA00023027"/>
    </source>
</evidence>
<feature type="transmembrane region" description="Helical" evidence="9">
    <location>
        <begin position="35"/>
        <end position="55"/>
    </location>
</feature>
<keyword evidence="6 9" id="KW-1133">Transmembrane helix</keyword>
<proteinExistence type="inferred from homology"/>
<dbReference type="InterPro" id="IPR001133">
    <property type="entry name" value="NADH_UbQ_OxRdtase_chain4L/K"/>
</dbReference>
<evidence type="ECO:0000256" key="4">
    <source>
        <dbReference type="ARBA" id="ARBA00022692"/>
    </source>
</evidence>
<dbReference type="GO" id="GO:0016651">
    <property type="term" value="F:oxidoreductase activity, acting on NAD(P)H"/>
    <property type="evidence" value="ECO:0007669"/>
    <property type="project" value="InterPro"/>
</dbReference>
<comment type="subcellular location">
    <subcellularLocation>
        <location evidence="1">Membrane</location>
        <topology evidence="1">Multi-pass membrane protein</topology>
    </subcellularLocation>
</comment>
<dbReference type="GO" id="GO:0042773">
    <property type="term" value="P:ATP synthesis coupled electron transport"/>
    <property type="evidence" value="ECO:0007669"/>
    <property type="project" value="InterPro"/>
</dbReference>
<comment type="similarity">
    <text evidence="2">Belongs to the complex I subunit 4L family.</text>
</comment>
<reference evidence="10" key="1">
    <citation type="submission" date="2020-05" db="EMBL/GenBank/DDBJ databases">
        <authorList>
            <person name="Chiriac C."/>
            <person name="Salcher M."/>
            <person name="Ghai R."/>
            <person name="Kavagutti S V."/>
        </authorList>
    </citation>
    <scope>NUCLEOTIDE SEQUENCE</scope>
</reference>
<dbReference type="EMBL" id="CAEZSE010000046">
    <property type="protein sequence ID" value="CAB4532254.1"/>
    <property type="molecule type" value="Genomic_DNA"/>
</dbReference>
<dbReference type="PANTHER" id="PTHR11434">
    <property type="entry name" value="NADH-UBIQUINONE OXIDOREDUCTASE SUBUNIT ND4L"/>
    <property type="match status" value="1"/>
</dbReference>
<evidence type="ECO:0000256" key="8">
    <source>
        <dbReference type="ARBA" id="ARBA00023136"/>
    </source>
</evidence>
<keyword evidence="7" id="KW-0520">NAD</keyword>
<dbReference type="Pfam" id="PF00420">
    <property type="entry name" value="Oxidored_q2"/>
    <property type="match status" value="1"/>
</dbReference>
<evidence type="ECO:0000256" key="1">
    <source>
        <dbReference type="ARBA" id="ARBA00004141"/>
    </source>
</evidence>
<dbReference type="HAMAP" id="MF_01456">
    <property type="entry name" value="NDH1_NuoK"/>
    <property type="match status" value="1"/>
</dbReference>
<gene>
    <name evidence="10" type="ORF">UFOPK1353_00403</name>
</gene>
<keyword evidence="8 9" id="KW-0472">Membrane</keyword>
<evidence type="ECO:0000256" key="9">
    <source>
        <dbReference type="SAM" id="Phobius"/>
    </source>
</evidence>
<dbReference type="FunFam" id="1.10.287.3510:FF:000001">
    <property type="entry name" value="NADH-quinone oxidoreductase subunit K"/>
    <property type="match status" value="1"/>
</dbReference>